<dbReference type="CDD" id="cd02869">
    <property type="entry name" value="PseudoU_synth_RluA_like"/>
    <property type="match status" value="1"/>
</dbReference>
<evidence type="ECO:0000256" key="2">
    <source>
        <dbReference type="SAM" id="MobiDB-lite"/>
    </source>
</evidence>
<reference evidence="4 5" key="1">
    <citation type="journal article" date="2015" name="Genome Biol. Evol.">
        <title>Comparative Genomics of a Bacterivorous Green Alga Reveals Evolutionary Causalities and Consequences of Phago-Mixotrophic Mode of Nutrition.</title>
        <authorList>
            <person name="Burns J.A."/>
            <person name="Paasch A."/>
            <person name="Narechania A."/>
            <person name="Kim E."/>
        </authorList>
    </citation>
    <scope>NUCLEOTIDE SEQUENCE [LARGE SCALE GENOMIC DNA]</scope>
    <source>
        <strain evidence="4 5">PLY_AMNH</strain>
    </source>
</reference>
<protein>
    <recommendedName>
        <fullName evidence="3">Pseudouridine synthase RsuA/RluA-like domain-containing protein</fullName>
    </recommendedName>
</protein>
<feature type="region of interest" description="Disordered" evidence="2">
    <location>
        <begin position="1"/>
        <end position="23"/>
    </location>
</feature>
<dbReference type="GO" id="GO:0009982">
    <property type="term" value="F:pseudouridine synthase activity"/>
    <property type="evidence" value="ECO:0007669"/>
    <property type="project" value="InterPro"/>
</dbReference>
<organism evidence="4 5">
    <name type="scientific">Cymbomonas tetramitiformis</name>
    <dbReference type="NCBI Taxonomy" id="36881"/>
    <lineage>
        <taxon>Eukaryota</taxon>
        <taxon>Viridiplantae</taxon>
        <taxon>Chlorophyta</taxon>
        <taxon>Pyramimonadophyceae</taxon>
        <taxon>Pyramimonadales</taxon>
        <taxon>Pyramimonadaceae</taxon>
        <taxon>Cymbomonas</taxon>
    </lineage>
</organism>
<dbReference type="PANTHER" id="PTHR21600">
    <property type="entry name" value="MITOCHONDRIAL RNA PSEUDOURIDINE SYNTHASE"/>
    <property type="match status" value="1"/>
</dbReference>
<comment type="similarity">
    <text evidence="1">Belongs to the pseudouridine synthase RluA family.</text>
</comment>
<dbReference type="SUPFAM" id="SSF55120">
    <property type="entry name" value="Pseudouridine synthase"/>
    <property type="match status" value="1"/>
</dbReference>
<dbReference type="GO" id="GO:0000455">
    <property type="term" value="P:enzyme-directed rRNA pseudouridine synthesis"/>
    <property type="evidence" value="ECO:0007669"/>
    <property type="project" value="TreeGrafter"/>
</dbReference>
<gene>
    <name evidence="4" type="ORF">CYMTET_8479</name>
</gene>
<evidence type="ECO:0000256" key="1">
    <source>
        <dbReference type="ARBA" id="ARBA00010876"/>
    </source>
</evidence>
<dbReference type="Pfam" id="PF00849">
    <property type="entry name" value="PseudoU_synth_2"/>
    <property type="match status" value="1"/>
</dbReference>
<dbReference type="InterPro" id="IPR020103">
    <property type="entry name" value="PsdUridine_synth_cat_dom_sf"/>
</dbReference>
<feature type="domain" description="Pseudouridine synthase RsuA/RluA-like" evidence="3">
    <location>
        <begin position="215"/>
        <end position="397"/>
    </location>
</feature>
<sequence length="493" mass="53389">MEASGRDPTSVGGPPETAGRTHTFLSRALIAKTGERAKKLSRAPANASANSAAPSFLTRGYRLRERFAGSCGSAPGGSDKTHLKGRPSAPKSAIQTLSSNWSTMRRRQSCTLCCGSADGQALGDALLEVVFTELERCAMVANGTPFLTSSDKIAGSRVGQARYLLEALEAACDVKDSAARAEAELKAVRDSFVNQPMYFTQDFKAHFKRGSAKQAAGSVQRCHNLDFATSGVLVLAKTEAGLRAAAGAFDPGQPKWGSVTKEYSAVILGWPDFDSQVLEQCIVADPESAFKMRAVSSEESVEKVTDDIGGKHREKNGVPRNILSLEVASRWGPSRMPPAPRWDRDRRSQKPRPALTHVEVIRRGRLSLEGPLKGRKVSLVKLSPNTGRRHQLRVHLANIGHPILGDVTYAGDIWTHRLCLHARAVAFLWKPVDVPVSSGEKVEGEPAWQHVDRSANEGGLELREVLPPHGMHITTAEDPFELFVVTDGITPKL</sequence>
<dbReference type="InterPro" id="IPR006145">
    <property type="entry name" value="PsdUridine_synth_RsuA/RluA"/>
</dbReference>
<proteinExistence type="inferred from homology"/>
<dbReference type="GO" id="GO:0003723">
    <property type="term" value="F:RNA binding"/>
    <property type="evidence" value="ECO:0007669"/>
    <property type="project" value="InterPro"/>
</dbReference>
<keyword evidence="5" id="KW-1185">Reference proteome</keyword>
<evidence type="ECO:0000313" key="5">
    <source>
        <dbReference type="Proteomes" id="UP001190700"/>
    </source>
</evidence>
<comment type="caution">
    <text evidence="4">The sequence shown here is derived from an EMBL/GenBank/DDBJ whole genome shotgun (WGS) entry which is preliminary data.</text>
</comment>
<dbReference type="EMBL" id="LGRX02002628">
    <property type="protein sequence ID" value="KAK3283843.1"/>
    <property type="molecule type" value="Genomic_DNA"/>
</dbReference>
<dbReference type="Gene3D" id="3.30.2350.10">
    <property type="entry name" value="Pseudouridine synthase"/>
    <property type="match status" value="1"/>
</dbReference>
<dbReference type="InterPro" id="IPR050188">
    <property type="entry name" value="RluA_PseudoU_synthase"/>
</dbReference>
<feature type="region of interest" description="Disordered" evidence="2">
    <location>
        <begin position="71"/>
        <end position="92"/>
    </location>
</feature>
<accession>A0AAE0GTE4</accession>
<evidence type="ECO:0000313" key="4">
    <source>
        <dbReference type="EMBL" id="KAK3283843.1"/>
    </source>
</evidence>
<dbReference type="PANTHER" id="PTHR21600:SF87">
    <property type="entry name" value="RNA PSEUDOURIDYLATE SYNTHASE DOMAIN-CONTAINING PROTEIN 1"/>
    <property type="match status" value="1"/>
</dbReference>
<dbReference type="AlphaFoldDB" id="A0AAE0GTE4"/>
<evidence type="ECO:0000259" key="3">
    <source>
        <dbReference type="Pfam" id="PF00849"/>
    </source>
</evidence>
<dbReference type="Proteomes" id="UP001190700">
    <property type="component" value="Unassembled WGS sequence"/>
</dbReference>
<name>A0AAE0GTE4_9CHLO</name>